<dbReference type="PANTHER" id="PTHR48050:SF25">
    <property type="entry name" value="STEROL 3-BETA-GLUCOSYLTRANSFERASE"/>
    <property type="match status" value="1"/>
</dbReference>
<dbReference type="PROSITE" id="PS50003">
    <property type="entry name" value="PH_DOMAIN"/>
    <property type="match status" value="1"/>
</dbReference>
<dbReference type="InterPro" id="IPR048066">
    <property type="entry name" value="ATG26_PH_GRAM1"/>
</dbReference>
<evidence type="ECO:0000256" key="10">
    <source>
        <dbReference type="ARBA" id="ARBA00047886"/>
    </source>
</evidence>
<dbReference type="InterPro" id="IPR010610">
    <property type="entry name" value="EryCIII-like_C"/>
</dbReference>
<feature type="region of interest" description="Disordered" evidence="12">
    <location>
        <begin position="1175"/>
        <end position="1280"/>
    </location>
</feature>
<feature type="compositionally biased region" description="Basic and acidic residues" evidence="12">
    <location>
        <begin position="1175"/>
        <end position="1201"/>
    </location>
</feature>
<dbReference type="GO" id="GO:0016906">
    <property type="term" value="F:sterol 3-beta-glucosyltransferase activity"/>
    <property type="evidence" value="ECO:0007669"/>
    <property type="project" value="UniProtKB-EC"/>
</dbReference>
<dbReference type="FunFam" id="3.40.50.2000:FF:000029">
    <property type="entry name" value="Sterol 3-beta-glucosyltransferase"/>
    <property type="match status" value="1"/>
</dbReference>
<keyword evidence="6" id="KW-0328">Glycosyltransferase</keyword>
<feature type="region of interest" description="Disordered" evidence="12">
    <location>
        <begin position="1107"/>
        <end position="1131"/>
    </location>
</feature>
<evidence type="ECO:0000256" key="11">
    <source>
        <dbReference type="ARBA" id="ARBA00049453"/>
    </source>
</evidence>
<keyword evidence="7" id="KW-0808">Transferase</keyword>
<evidence type="ECO:0000256" key="2">
    <source>
        <dbReference type="ARBA" id="ARBA00004496"/>
    </source>
</evidence>
<dbReference type="GO" id="GO:0016020">
    <property type="term" value="C:membrane"/>
    <property type="evidence" value="ECO:0007669"/>
    <property type="project" value="UniProtKB-SubCell"/>
</dbReference>
<evidence type="ECO:0000256" key="6">
    <source>
        <dbReference type="ARBA" id="ARBA00022676"/>
    </source>
</evidence>
<evidence type="ECO:0000256" key="12">
    <source>
        <dbReference type="SAM" id="MobiDB-lite"/>
    </source>
</evidence>
<dbReference type="Pfam" id="PF00169">
    <property type="entry name" value="PH"/>
    <property type="match status" value="1"/>
</dbReference>
<evidence type="ECO:0000313" key="15">
    <source>
        <dbReference type="Proteomes" id="UP000823405"/>
    </source>
</evidence>
<comment type="catalytic activity">
    <reaction evidence="10">
        <text>ergosterol + UDP-alpha-D-glucose = ergosteryl 3-beta-D-glucoside + UDP + H(+)</text>
        <dbReference type="Rhea" id="RHEA:61836"/>
        <dbReference type="ChEBI" id="CHEBI:15378"/>
        <dbReference type="ChEBI" id="CHEBI:16933"/>
        <dbReference type="ChEBI" id="CHEBI:52973"/>
        <dbReference type="ChEBI" id="CHEBI:58223"/>
        <dbReference type="ChEBI" id="CHEBI:58885"/>
    </reaction>
    <physiologicalReaction direction="left-to-right" evidence="10">
        <dbReference type="Rhea" id="RHEA:61837"/>
    </physiologicalReaction>
</comment>
<dbReference type="CDD" id="cd13215">
    <property type="entry name" value="PH-GRAM1_AGT26"/>
    <property type="match status" value="1"/>
</dbReference>
<gene>
    <name evidence="14" type="primary">ATG26_2</name>
    <name evidence="14" type="ORF">BGZ97_012037</name>
</gene>
<reference evidence="14" key="1">
    <citation type="journal article" date="2020" name="Fungal Divers.">
        <title>Resolving the Mortierellaceae phylogeny through synthesis of multi-gene phylogenetics and phylogenomics.</title>
        <authorList>
            <person name="Vandepol N."/>
            <person name="Liber J."/>
            <person name="Desiro A."/>
            <person name="Na H."/>
            <person name="Kennedy M."/>
            <person name="Barry K."/>
            <person name="Grigoriev I.V."/>
            <person name="Miller A.N."/>
            <person name="O'Donnell K."/>
            <person name="Stajich J.E."/>
            <person name="Bonito G."/>
        </authorList>
    </citation>
    <scope>NUCLEOTIDE SEQUENCE</scope>
    <source>
        <strain evidence="14">NVP60</strain>
    </source>
</reference>
<feature type="compositionally biased region" description="Basic and acidic residues" evidence="12">
    <location>
        <begin position="1213"/>
        <end position="1225"/>
    </location>
</feature>
<evidence type="ECO:0000256" key="8">
    <source>
        <dbReference type="ARBA" id="ARBA00023136"/>
    </source>
</evidence>
<dbReference type="InterPro" id="IPR004276">
    <property type="entry name" value="GlycoTrans_28_N"/>
</dbReference>
<organism evidence="14 15">
    <name type="scientific">Linnemannia gamsii</name>
    <dbReference type="NCBI Taxonomy" id="64522"/>
    <lineage>
        <taxon>Eukaryota</taxon>
        <taxon>Fungi</taxon>
        <taxon>Fungi incertae sedis</taxon>
        <taxon>Mucoromycota</taxon>
        <taxon>Mortierellomycotina</taxon>
        <taxon>Mortierellomycetes</taxon>
        <taxon>Mortierellales</taxon>
        <taxon>Mortierellaceae</taxon>
        <taxon>Linnemannia</taxon>
    </lineage>
</organism>
<feature type="compositionally biased region" description="Polar residues" evidence="12">
    <location>
        <begin position="336"/>
        <end position="371"/>
    </location>
</feature>
<dbReference type="Pfam" id="PF03033">
    <property type="entry name" value="Glyco_transf_28"/>
    <property type="match status" value="1"/>
</dbReference>
<evidence type="ECO:0000256" key="3">
    <source>
        <dbReference type="ARBA" id="ARBA00006962"/>
    </source>
</evidence>
<dbReference type="Proteomes" id="UP000823405">
    <property type="component" value="Unassembled WGS sequence"/>
</dbReference>
<dbReference type="SUPFAM" id="SSF53756">
    <property type="entry name" value="UDP-Glycosyltransferase/glycogen phosphorylase"/>
    <property type="match status" value="1"/>
</dbReference>
<evidence type="ECO:0000256" key="5">
    <source>
        <dbReference type="ARBA" id="ARBA00022490"/>
    </source>
</evidence>
<dbReference type="InterPro" id="IPR048065">
    <property type="entry name" value="ATG26_PH_GRAM2"/>
</dbReference>
<dbReference type="CDD" id="cd13216">
    <property type="entry name" value="PH-GRAM2_AGT26"/>
    <property type="match status" value="1"/>
</dbReference>
<feature type="compositionally biased region" description="Acidic residues" evidence="12">
    <location>
        <begin position="1202"/>
        <end position="1212"/>
    </location>
</feature>
<keyword evidence="15" id="KW-1185">Reference proteome</keyword>
<dbReference type="AlphaFoldDB" id="A0A9P6R4K7"/>
<dbReference type="PANTHER" id="PTHR48050">
    <property type="entry name" value="STEROL 3-BETA-GLUCOSYLTRANSFERASE"/>
    <property type="match status" value="1"/>
</dbReference>
<keyword evidence="5" id="KW-0963">Cytoplasm</keyword>
<dbReference type="GO" id="GO:0005975">
    <property type="term" value="P:carbohydrate metabolic process"/>
    <property type="evidence" value="ECO:0007669"/>
    <property type="project" value="InterPro"/>
</dbReference>
<dbReference type="SMART" id="SM00233">
    <property type="entry name" value="PH"/>
    <property type="match status" value="1"/>
</dbReference>
<dbReference type="Gene3D" id="3.40.50.2000">
    <property type="entry name" value="Glycogen Phosphorylase B"/>
    <property type="match status" value="2"/>
</dbReference>
<accession>A0A9P6R4K7</accession>
<dbReference type="EMBL" id="JAAAIN010000749">
    <property type="protein sequence ID" value="KAG0311150.1"/>
    <property type="molecule type" value="Genomic_DNA"/>
</dbReference>
<dbReference type="Pfam" id="PF06722">
    <property type="entry name" value="EryCIII-like_C"/>
    <property type="match status" value="1"/>
</dbReference>
<evidence type="ECO:0000313" key="14">
    <source>
        <dbReference type="EMBL" id="KAG0311150.1"/>
    </source>
</evidence>
<evidence type="ECO:0000256" key="9">
    <source>
        <dbReference type="ARBA" id="ARBA00029843"/>
    </source>
</evidence>
<dbReference type="CDD" id="cd03784">
    <property type="entry name" value="GT1_Gtf-like"/>
    <property type="match status" value="1"/>
</dbReference>
<dbReference type="Gene3D" id="2.30.29.30">
    <property type="entry name" value="Pleckstrin-homology domain (PH domain)/Phosphotyrosine-binding domain (PTB)"/>
    <property type="match status" value="2"/>
</dbReference>
<proteinExistence type="inferred from homology"/>
<comment type="subcellular location">
    <subcellularLocation>
        <location evidence="2">Cytoplasm</location>
    </subcellularLocation>
    <subcellularLocation>
        <location evidence="1">Membrane</location>
        <topology evidence="1">Peripheral membrane protein</topology>
    </subcellularLocation>
</comment>
<comment type="catalytic activity">
    <reaction evidence="11">
        <text>a sterol + UDP-alpha-D-glucose = a sterol 3-beta-D-glucoside + UDP + H(+)</text>
        <dbReference type="Rhea" id="RHEA:22724"/>
        <dbReference type="ChEBI" id="CHEBI:15378"/>
        <dbReference type="ChEBI" id="CHEBI:15889"/>
        <dbReference type="ChEBI" id="CHEBI:37424"/>
        <dbReference type="ChEBI" id="CHEBI:58223"/>
        <dbReference type="ChEBI" id="CHEBI:58885"/>
        <dbReference type="EC" id="2.4.1.173"/>
    </reaction>
    <physiologicalReaction direction="left-to-right" evidence="11">
        <dbReference type="Rhea" id="RHEA:22725"/>
    </physiologicalReaction>
</comment>
<comment type="caution">
    <text evidence="14">The sequence shown here is derived from an EMBL/GenBank/DDBJ whole genome shotgun (WGS) entry which is preliminary data.</text>
</comment>
<dbReference type="InterPro" id="IPR011993">
    <property type="entry name" value="PH-like_dom_sf"/>
</dbReference>
<evidence type="ECO:0000259" key="13">
    <source>
        <dbReference type="PROSITE" id="PS50003"/>
    </source>
</evidence>
<dbReference type="SUPFAM" id="SSF50729">
    <property type="entry name" value="PH domain-like"/>
    <property type="match status" value="1"/>
</dbReference>
<keyword evidence="8" id="KW-0472">Membrane</keyword>
<feature type="compositionally biased region" description="Basic and acidic residues" evidence="12">
    <location>
        <begin position="1252"/>
        <end position="1261"/>
    </location>
</feature>
<name>A0A9P6R4K7_9FUNG</name>
<feature type="region of interest" description="Disordered" evidence="12">
    <location>
        <begin position="334"/>
        <end position="371"/>
    </location>
</feature>
<evidence type="ECO:0000256" key="4">
    <source>
        <dbReference type="ARBA" id="ARBA00012650"/>
    </source>
</evidence>
<evidence type="ECO:0000256" key="7">
    <source>
        <dbReference type="ARBA" id="ARBA00022679"/>
    </source>
</evidence>
<dbReference type="Pfam" id="PF02893">
    <property type="entry name" value="GRAM"/>
    <property type="match status" value="2"/>
</dbReference>
<dbReference type="FunFam" id="3.40.50.2000:FF:000009">
    <property type="entry name" value="Sterol 3-beta-glucosyltransferase UGT80A2"/>
    <property type="match status" value="1"/>
</dbReference>
<dbReference type="SMART" id="SM00568">
    <property type="entry name" value="GRAM"/>
    <property type="match status" value="2"/>
</dbReference>
<dbReference type="InterPro" id="IPR004182">
    <property type="entry name" value="GRAM"/>
</dbReference>
<dbReference type="GO" id="GO:0016125">
    <property type="term" value="P:sterol metabolic process"/>
    <property type="evidence" value="ECO:0007669"/>
    <property type="project" value="TreeGrafter"/>
</dbReference>
<sequence length="1280" mass="143670">MVLHDKLTMPPTSGSALLQLCAAAFRSGDVASDSDNETDSTRQLGLRADSSIAQRQQHQHDKDETSLQRLLGASPINKAHPQDSPITGSVPRSIQSGFSFVSVEDKKDVANKLQSAFGYSKDEELVGEYSCWLARSFLLPGYLYITTHHVCFYANLPSNHDVVQKEGFFSKKSTTTTKFNRYWFILKNDVLSYYSDQSEVYYPIKAIDLKDALSAEPSLRNELAFYIHTPTRRIKFKTDSELTRADWVKAIQKSIFHTKMNEDNVKISIPLSYITGVEINPTSFVATIQLTVKDTDGTEDEFFFTYFDDTQGTSTLLRKQMEESKRAETVKDLKLFNSTSPGADGNQRSLQYESPQGPLASSISGSNQNPSQSSVLGLGAVSKLNPLRYFQTAGTDERADFANKGLFPFSFFGASSTTTDQSMEQLSDDESDIGLDNQEQEIFGKEFSLPEGEVIGKVVPGYLLRYLPLYGKVYLSDNYICFRSTLYGTSTKVIVPLSDVVHVDKHHGTRFYFHGLGMFTKRDEEVFFEFSSRHTRNSMLAGLRDRITPEAQERRKQHHARAVIVSPSVQLDDPMESRVLDSLQYQDQPVSLAAHPGFKPSRPLHITCLTIGSRGDVQPYIAFCKRLMQDGHTCRIATHGEYKYWIESHGIEFGHVGGDPGELIELCVENGMFTVSFMREVLKRFRGWLDNLMETAWTACQSTDILIESPSAMVGSHIAEALEIPYFRALPFPWTRTRSFPHPFAVAERNLSRGYNYMTFAIMDQVLWKGISGQINKWRKKGLGLAPTTLEKMEAHRVPCLYSWSPNLLSAPIDWHSWVHVTGYWFLDNPNLDWSPPDGLEEFLEADPDNKPIYIGFGSMVVSDPEEMTKIIVDSVIKAGVRAIISKGWSDKMLSSKDGPVAVVEKDSTNSSEKEKVYSSNVYMLKSVPHDWLFPRLAGAVHHGGAGTTAAGLRAGIPIVIKPYFGDQYFWAQRVEEAGVGIWCHDLTVKKLSAALTVITTDDKMIKKAQLMGERIRAEDGVGTAIHHFYHDLPIARERLKTLQEAKENLAVSFRNEEEEEGRVVISPPTDTGLTGTDINMARLHHAASMQPDGRPPAKRAICPKQMPQDHLKPSASEPSPDYSLSTIDDSDRSAEGLAAVLEGMQPRRSDHIIRLAHDDHLAIKRVNKIYKPDETDKADQVIDKASKKDEKDEKEEKNEESSSEDPESSSEGEERKVITIDNKKPSRVRRALGSIKFKMNRVKGHLNPSSNKDDRPKSDRLSLSSFRSDDIDSNNQIIH</sequence>
<dbReference type="InterPro" id="IPR001849">
    <property type="entry name" value="PH_domain"/>
</dbReference>
<evidence type="ECO:0000256" key="1">
    <source>
        <dbReference type="ARBA" id="ARBA00004170"/>
    </source>
</evidence>
<dbReference type="InterPro" id="IPR050426">
    <property type="entry name" value="Glycosyltransferase_28"/>
</dbReference>
<feature type="domain" description="PH" evidence="13">
    <location>
        <begin position="162"/>
        <end position="256"/>
    </location>
</feature>
<dbReference type="GO" id="GO:0005737">
    <property type="term" value="C:cytoplasm"/>
    <property type="evidence" value="ECO:0007669"/>
    <property type="project" value="UniProtKB-SubCell"/>
</dbReference>
<comment type="similarity">
    <text evidence="3">Belongs to the glycosyltransferase 28 family.</text>
</comment>
<dbReference type="InterPro" id="IPR002213">
    <property type="entry name" value="UDP_glucos_trans"/>
</dbReference>
<dbReference type="OrthoDB" id="10261837at2759"/>
<dbReference type="EC" id="2.4.1.173" evidence="4"/>
<protein>
    <recommendedName>
        <fullName evidence="4">sterol 3beta-glucosyltransferase</fullName>
        <ecNumber evidence="4">2.4.1.173</ecNumber>
    </recommendedName>
    <alternativeName>
        <fullName evidence="9">Autophagy-related protein 26</fullName>
    </alternativeName>
</protein>